<keyword evidence="3" id="KW-1185">Reference proteome</keyword>
<evidence type="ECO:0000313" key="3">
    <source>
        <dbReference type="Proteomes" id="UP000319769"/>
    </source>
</evidence>
<evidence type="ECO:0000256" key="1">
    <source>
        <dbReference type="SAM" id="Phobius"/>
    </source>
</evidence>
<dbReference type="EMBL" id="VMNW02000006">
    <property type="protein sequence ID" value="KAA9164885.1"/>
    <property type="molecule type" value="Genomic_DNA"/>
</dbReference>
<feature type="transmembrane region" description="Helical" evidence="1">
    <location>
        <begin position="12"/>
        <end position="33"/>
    </location>
</feature>
<dbReference type="Proteomes" id="UP000319769">
    <property type="component" value="Unassembled WGS sequence"/>
</dbReference>
<gene>
    <name evidence="2" type="ORF">FPZ12_006370</name>
</gene>
<organism evidence="2 3">
    <name type="scientific">Amycolatopsis acidicola</name>
    <dbReference type="NCBI Taxonomy" id="2596893"/>
    <lineage>
        <taxon>Bacteria</taxon>
        <taxon>Bacillati</taxon>
        <taxon>Actinomycetota</taxon>
        <taxon>Actinomycetes</taxon>
        <taxon>Pseudonocardiales</taxon>
        <taxon>Pseudonocardiaceae</taxon>
        <taxon>Amycolatopsis</taxon>
    </lineage>
</organism>
<accession>A0A5N0VFJ6</accession>
<protein>
    <submittedName>
        <fullName evidence="2">Uncharacterized protein</fullName>
    </submittedName>
</protein>
<proteinExistence type="predicted"/>
<comment type="caution">
    <text evidence="2">The sequence shown here is derived from an EMBL/GenBank/DDBJ whole genome shotgun (WGS) entry which is preliminary data.</text>
</comment>
<evidence type="ECO:0000313" key="2">
    <source>
        <dbReference type="EMBL" id="KAA9164885.1"/>
    </source>
</evidence>
<sequence>METVLTVLLVRFGIIAAVVVLLGLALFAVVLWMRKHGRGDQARQLAEFATRQVLDNRRRRR</sequence>
<keyword evidence="1" id="KW-0472">Membrane</keyword>
<dbReference type="RefSeq" id="WP_144760347.1">
    <property type="nucleotide sequence ID" value="NZ_VMNW02000006.1"/>
</dbReference>
<keyword evidence="1" id="KW-1133">Transmembrane helix</keyword>
<keyword evidence="1" id="KW-0812">Transmembrane</keyword>
<reference evidence="2" key="1">
    <citation type="submission" date="2019-09" db="EMBL/GenBank/DDBJ databases">
        <authorList>
            <person name="Teo W.F.A."/>
            <person name="Duangmal K."/>
        </authorList>
    </citation>
    <scope>NUCLEOTIDE SEQUENCE [LARGE SCALE GENOMIC DNA]</scope>
    <source>
        <strain evidence="2">K81G1</strain>
    </source>
</reference>
<name>A0A5N0VFJ6_9PSEU</name>
<dbReference type="AlphaFoldDB" id="A0A5N0VFJ6"/>